<protein>
    <submittedName>
        <fullName evidence="2">Uncharacterized protein</fullName>
    </submittedName>
</protein>
<reference evidence="3" key="1">
    <citation type="submission" date="2012-07" db="EMBL/GenBank/DDBJ databases">
        <title>Genome of the Chinese tree shrew, a rising model animal genetically related to primates.</title>
        <authorList>
            <person name="Zhang G."/>
            <person name="Fan Y."/>
            <person name="Yao Y."/>
            <person name="Huang Z."/>
        </authorList>
    </citation>
    <scope>NUCLEOTIDE SEQUENCE [LARGE SCALE GENOMIC DNA]</scope>
</reference>
<evidence type="ECO:0000256" key="1">
    <source>
        <dbReference type="SAM" id="MobiDB-lite"/>
    </source>
</evidence>
<sequence length="110" mass="11454">MAGDSSVLELVGGVHSSHPHRGGDSRGAHVALDSETEASAAVGRAEEGEADDADMCGFFLVSPRQHRGITLASAHVPGLPHHLALRFPMTTDSRPIIMSSCQQAFQGPGV</sequence>
<gene>
    <name evidence="2" type="ORF">TREES_T100003196</name>
</gene>
<keyword evidence="3" id="KW-1185">Reference proteome</keyword>
<reference evidence="3" key="2">
    <citation type="journal article" date="2013" name="Nat. Commun.">
        <title>Genome of the Chinese tree shrew.</title>
        <authorList>
            <person name="Fan Y."/>
            <person name="Huang Z.Y."/>
            <person name="Cao C.C."/>
            <person name="Chen C.S."/>
            <person name="Chen Y.X."/>
            <person name="Fan D.D."/>
            <person name="He J."/>
            <person name="Hou H.L."/>
            <person name="Hu L."/>
            <person name="Hu X.T."/>
            <person name="Jiang X.T."/>
            <person name="Lai R."/>
            <person name="Lang Y.S."/>
            <person name="Liang B."/>
            <person name="Liao S.G."/>
            <person name="Mu D."/>
            <person name="Ma Y.Y."/>
            <person name="Niu Y.Y."/>
            <person name="Sun X.Q."/>
            <person name="Xia J.Q."/>
            <person name="Xiao J."/>
            <person name="Xiong Z.Q."/>
            <person name="Xu L."/>
            <person name="Yang L."/>
            <person name="Zhang Y."/>
            <person name="Zhao W."/>
            <person name="Zhao X.D."/>
            <person name="Zheng Y.T."/>
            <person name="Zhou J.M."/>
            <person name="Zhu Y.B."/>
            <person name="Zhang G.J."/>
            <person name="Wang J."/>
            <person name="Yao Y.G."/>
        </authorList>
    </citation>
    <scope>NUCLEOTIDE SEQUENCE [LARGE SCALE GENOMIC DNA]</scope>
</reference>
<feature type="region of interest" description="Disordered" evidence="1">
    <location>
        <begin position="1"/>
        <end position="48"/>
    </location>
</feature>
<evidence type="ECO:0000313" key="3">
    <source>
        <dbReference type="Proteomes" id="UP000011518"/>
    </source>
</evidence>
<name>L9KFI3_TUPCH</name>
<organism evidence="2 3">
    <name type="scientific">Tupaia chinensis</name>
    <name type="common">Chinese tree shrew</name>
    <name type="synonym">Tupaia belangeri chinensis</name>
    <dbReference type="NCBI Taxonomy" id="246437"/>
    <lineage>
        <taxon>Eukaryota</taxon>
        <taxon>Metazoa</taxon>
        <taxon>Chordata</taxon>
        <taxon>Craniata</taxon>
        <taxon>Vertebrata</taxon>
        <taxon>Euteleostomi</taxon>
        <taxon>Mammalia</taxon>
        <taxon>Eutheria</taxon>
        <taxon>Euarchontoglires</taxon>
        <taxon>Scandentia</taxon>
        <taxon>Tupaiidae</taxon>
        <taxon>Tupaia</taxon>
    </lineage>
</organism>
<dbReference type="Proteomes" id="UP000011518">
    <property type="component" value="Unassembled WGS sequence"/>
</dbReference>
<accession>L9KFI3</accession>
<dbReference type="AlphaFoldDB" id="L9KFI3"/>
<evidence type="ECO:0000313" key="2">
    <source>
        <dbReference type="EMBL" id="ELW61413.1"/>
    </source>
</evidence>
<dbReference type="EMBL" id="KB320878">
    <property type="protein sequence ID" value="ELW61413.1"/>
    <property type="molecule type" value="Genomic_DNA"/>
</dbReference>
<dbReference type="InParanoid" id="L9KFI3"/>
<proteinExistence type="predicted"/>